<evidence type="ECO:0000256" key="1">
    <source>
        <dbReference type="ARBA" id="ARBA00004141"/>
    </source>
</evidence>
<evidence type="ECO:0000259" key="7">
    <source>
        <dbReference type="PROSITE" id="PS51384"/>
    </source>
</evidence>
<dbReference type="PROSITE" id="PS51384">
    <property type="entry name" value="FAD_FR"/>
    <property type="match status" value="1"/>
</dbReference>
<dbReference type="InterPro" id="IPR013130">
    <property type="entry name" value="Fe3_Rdtase_TM_dom"/>
</dbReference>
<dbReference type="CDD" id="cd06186">
    <property type="entry name" value="NOX_Duox_like_FAD_NADP"/>
    <property type="match status" value="1"/>
</dbReference>
<keyword evidence="4" id="KW-0560">Oxidoreductase</keyword>
<evidence type="ECO:0000313" key="9">
    <source>
        <dbReference type="Proteomes" id="UP000218209"/>
    </source>
</evidence>
<dbReference type="GO" id="GO:0005886">
    <property type="term" value="C:plasma membrane"/>
    <property type="evidence" value="ECO:0007669"/>
    <property type="project" value="TreeGrafter"/>
</dbReference>
<dbReference type="Gene3D" id="3.40.50.80">
    <property type="entry name" value="Nucleotide-binding domain of ferredoxin-NADP reductase (FNR) module"/>
    <property type="match status" value="2"/>
</dbReference>
<dbReference type="Pfam" id="PF08022">
    <property type="entry name" value="FAD_binding_8"/>
    <property type="match status" value="1"/>
</dbReference>
<evidence type="ECO:0000256" key="2">
    <source>
        <dbReference type="ARBA" id="ARBA00022692"/>
    </source>
</evidence>
<reference evidence="8 9" key="1">
    <citation type="submission" date="2017-03" db="EMBL/GenBank/DDBJ databases">
        <title>WGS assembly of Porphyra umbilicalis.</title>
        <authorList>
            <person name="Brawley S.H."/>
            <person name="Blouin N.A."/>
            <person name="Ficko-Blean E."/>
            <person name="Wheeler G.L."/>
            <person name="Lohr M."/>
            <person name="Goodson H.V."/>
            <person name="Jenkins J.W."/>
            <person name="Blaby-Haas C.E."/>
            <person name="Helliwell K.E."/>
            <person name="Chan C."/>
            <person name="Marriage T."/>
            <person name="Bhattacharya D."/>
            <person name="Klein A.S."/>
            <person name="Badis Y."/>
            <person name="Brodie J."/>
            <person name="Cao Y."/>
            <person name="Collen J."/>
            <person name="Dittami S.M."/>
            <person name="Gachon C.M."/>
            <person name="Green B.R."/>
            <person name="Karpowicz S."/>
            <person name="Kim J.W."/>
            <person name="Kudahl U."/>
            <person name="Lin S."/>
            <person name="Michel G."/>
            <person name="Mittag M."/>
            <person name="Olson B.J."/>
            <person name="Pangilinan J."/>
            <person name="Peng Y."/>
            <person name="Qiu H."/>
            <person name="Shu S."/>
            <person name="Singer J.T."/>
            <person name="Smith A.G."/>
            <person name="Sprecher B.N."/>
            <person name="Wagner V."/>
            <person name="Wang W."/>
            <person name="Wang Z.-Y."/>
            <person name="Yan J."/>
            <person name="Yarish C."/>
            <person name="Zoeuner-Riek S."/>
            <person name="Zhuang Y."/>
            <person name="Zou Y."/>
            <person name="Lindquist E.A."/>
            <person name="Grimwood J."/>
            <person name="Barry K."/>
            <person name="Rokhsar D.S."/>
            <person name="Schmutz J."/>
            <person name="Stiller J.W."/>
            <person name="Grossman A.R."/>
            <person name="Prochnik S.E."/>
        </authorList>
    </citation>
    <scope>NUCLEOTIDE SEQUENCE [LARGE SCALE GENOMIC DNA]</scope>
    <source>
        <strain evidence="8">4086291</strain>
    </source>
</reference>
<name>A0A1X6NKB9_PORUM</name>
<dbReference type="GO" id="GO:0016491">
    <property type="term" value="F:oxidoreductase activity"/>
    <property type="evidence" value="ECO:0007669"/>
    <property type="project" value="UniProtKB-KW"/>
</dbReference>
<proteinExistence type="predicted"/>
<evidence type="ECO:0000256" key="6">
    <source>
        <dbReference type="SAM" id="Phobius"/>
    </source>
</evidence>
<feature type="transmembrane region" description="Helical" evidence="6">
    <location>
        <begin position="154"/>
        <end position="177"/>
    </location>
</feature>
<evidence type="ECO:0000256" key="3">
    <source>
        <dbReference type="ARBA" id="ARBA00022989"/>
    </source>
</evidence>
<dbReference type="Pfam" id="PF01794">
    <property type="entry name" value="Ferric_reduct"/>
    <property type="match status" value="1"/>
</dbReference>
<evidence type="ECO:0000256" key="4">
    <source>
        <dbReference type="ARBA" id="ARBA00023002"/>
    </source>
</evidence>
<dbReference type="Gene3D" id="2.40.30.10">
    <property type="entry name" value="Translation factors"/>
    <property type="match status" value="1"/>
</dbReference>
<dbReference type="AlphaFoldDB" id="A0A1X6NKB9"/>
<feature type="transmembrane region" description="Helical" evidence="6">
    <location>
        <begin position="576"/>
        <end position="596"/>
    </location>
</feature>
<keyword evidence="9" id="KW-1185">Reference proteome</keyword>
<feature type="transmembrane region" description="Helical" evidence="6">
    <location>
        <begin position="116"/>
        <end position="134"/>
    </location>
</feature>
<dbReference type="InterPro" id="IPR013112">
    <property type="entry name" value="FAD-bd_8"/>
</dbReference>
<evidence type="ECO:0000313" key="8">
    <source>
        <dbReference type="EMBL" id="OSX69054.1"/>
    </source>
</evidence>
<feature type="transmembrane region" description="Helical" evidence="6">
    <location>
        <begin position="513"/>
        <end position="535"/>
    </location>
</feature>
<sequence length="789" mass="82012">MEPPPGAPRLSSTSRLARLDAWLSVHGWTTLPFGAWIIACLTLWWFGAVREFTRGHAHDGGDLWQRWPITFARAGGFVLNFNMQLVLLVACKGALRTARSMPGVAAVLPLDRLMPLFHAILGWVITVSGTLHGINHLVAGLTPGSGILGWKAGWGQWTHAAVSGVATLLALWGLVVASLPAVRRRCYEAFWWPHQALAALFAALLLLHGLLDMKLYTYKWITPLILVYLVDRGWRVWGTTAVSVQVAVGGPADAAVQGGASITRVTPDLLRLVLPRPWAFCAGQAAELNVPAVRRYQWHPYTMASSPNEADAVFLIGIRGGWSRSLGDWVDAAPPKSTLTVRLRGPYGTPAQHAELFDRVLLVGAGIGVTPMISLARSHHAERTCKGGVDASAQADKLATSWSPAVPAALARCPWTSDGECSSYSPSSTEHASTATPTWPSPVGACCPATAAAAGGAPTRIAAAIEGTLDSATATIAALWVLLLRLALVGIATPLHTVVLLRTTALTPFTVTGLVAADLCLTTVYGLHGVGLTAARLVGGTARGADLAAAAAAVANAVPPVLALAGVTTAHPTPYGLLHLAVVLPLTAVVFGWRAAETLRARVLRSPHGTARAGRAAAVDLITVVPEDDEWVAAELRGVSHTSVTHHRYVTLRAARDADDVESGGRPPSPPLVAPPVAAANGVGGDAGGPPASGSWWAKDVGDAAAPAVGRPPLGALLRSVAAETPSLTTVGVFFCGPRPMRVDLIAAAAAATAASHDAGNGGGGAAKGAPPCPPCGRDIRFLVRAEQF</sequence>
<dbReference type="InterPro" id="IPR039261">
    <property type="entry name" value="FNR_nucleotide-bd"/>
</dbReference>
<accession>A0A1X6NKB9</accession>
<dbReference type="OrthoDB" id="6101at2759"/>
<dbReference type="InterPro" id="IPR050369">
    <property type="entry name" value="RBOH/FRE"/>
</dbReference>
<dbReference type="SUPFAM" id="SSF52343">
    <property type="entry name" value="Ferredoxin reductase-like, C-terminal NADP-linked domain"/>
    <property type="match status" value="1"/>
</dbReference>
<dbReference type="EMBL" id="KV919828">
    <property type="protein sequence ID" value="OSX69054.1"/>
    <property type="molecule type" value="Genomic_DNA"/>
</dbReference>
<dbReference type="InterPro" id="IPR017938">
    <property type="entry name" value="Riboflavin_synthase-like_b-brl"/>
</dbReference>
<dbReference type="Proteomes" id="UP000218209">
    <property type="component" value="Unassembled WGS sequence"/>
</dbReference>
<feature type="transmembrane region" description="Helical" evidence="6">
    <location>
        <begin position="74"/>
        <end position="95"/>
    </location>
</feature>
<feature type="transmembrane region" description="Helical" evidence="6">
    <location>
        <begin position="477"/>
        <end position="501"/>
    </location>
</feature>
<feature type="transmembrane region" description="Helical" evidence="6">
    <location>
        <begin position="21"/>
        <end position="46"/>
    </location>
</feature>
<feature type="transmembrane region" description="Helical" evidence="6">
    <location>
        <begin position="547"/>
        <end position="570"/>
    </location>
</feature>
<dbReference type="InterPro" id="IPR017927">
    <property type="entry name" value="FAD-bd_FR_type"/>
</dbReference>
<gene>
    <name evidence="8" type="ORF">BU14_1921s0001</name>
</gene>
<feature type="domain" description="FAD-binding FR-type" evidence="7">
    <location>
        <begin position="249"/>
        <end position="353"/>
    </location>
</feature>
<comment type="subcellular location">
    <subcellularLocation>
        <location evidence="1">Membrane</location>
        <topology evidence="1">Multi-pass membrane protein</topology>
    </subcellularLocation>
</comment>
<dbReference type="PANTHER" id="PTHR11972">
    <property type="entry name" value="NADPH OXIDASE"/>
    <property type="match status" value="1"/>
</dbReference>
<evidence type="ECO:0000256" key="5">
    <source>
        <dbReference type="ARBA" id="ARBA00023136"/>
    </source>
</evidence>
<keyword evidence="5 6" id="KW-0472">Membrane</keyword>
<dbReference type="PANTHER" id="PTHR11972:SF153">
    <property type="entry name" value="SUPEROXIDE-GENERATING NADPH OXIDASE HEAVY CHAIN SUBUNIT A"/>
    <property type="match status" value="1"/>
</dbReference>
<protein>
    <recommendedName>
        <fullName evidence="7">FAD-binding FR-type domain-containing protein</fullName>
    </recommendedName>
</protein>
<organism evidence="8 9">
    <name type="scientific">Porphyra umbilicalis</name>
    <name type="common">Purple laver</name>
    <name type="synonym">Red alga</name>
    <dbReference type="NCBI Taxonomy" id="2786"/>
    <lineage>
        <taxon>Eukaryota</taxon>
        <taxon>Rhodophyta</taxon>
        <taxon>Bangiophyceae</taxon>
        <taxon>Bangiales</taxon>
        <taxon>Bangiaceae</taxon>
        <taxon>Porphyra</taxon>
    </lineage>
</organism>
<keyword evidence="3 6" id="KW-1133">Transmembrane helix</keyword>
<feature type="transmembrane region" description="Helical" evidence="6">
    <location>
        <begin position="189"/>
        <end position="211"/>
    </location>
</feature>
<dbReference type="SUPFAM" id="SSF63380">
    <property type="entry name" value="Riboflavin synthase domain-like"/>
    <property type="match status" value="1"/>
</dbReference>
<keyword evidence="2 6" id="KW-0812">Transmembrane</keyword>